<keyword evidence="3" id="KW-1185">Reference proteome</keyword>
<evidence type="ECO:0000313" key="2">
    <source>
        <dbReference type="EnsemblMetazoa" id="SMAR005484-PA"/>
    </source>
</evidence>
<dbReference type="Gene3D" id="2.10.50.10">
    <property type="entry name" value="Tumor Necrosis Factor Receptor, subunit A, domain 2"/>
    <property type="match status" value="1"/>
</dbReference>
<dbReference type="EMBL" id="JH431612">
    <property type="status" value="NOT_ANNOTATED_CDS"/>
    <property type="molecule type" value="Genomic_DNA"/>
</dbReference>
<dbReference type="Proteomes" id="UP000014500">
    <property type="component" value="Unassembled WGS sequence"/>
</dbReference>
<dbReference type="AlphaFoldDB" id="T1IWB9"/>
<keyword evidence="1" id="KW-0732">Signal</keyword>
<proteinExistence type="predicted"/>
<feature type="chain" id="PRO_5004590103" description="Antistasin-like domain-containing protein" evidence="1">
    <location>
        <begin position="27"/>
        <end position="292"/>
    </location>
</feature>
<dbReference type="HOGENOM" id="CLU_954151_0_0_1"/>
<reference evidence="3" key="1">
    <citation type="submission" date="2011-05" db="EMBL/GenBank/DDBJ databases">
        <authorList>
            <person name="Richards S.R."/>
            <person name="Qu J."/>
            <person name="Jiang H."/>
            <person name="Jhangiani S.N."/>
            <person name="Agravi P."/>
            <person name="Goodspeed R."/>
            <person name="Gross S."/>
            <person name="Mandapat C."/>
            <person name="Jackson L."/>
            <person name="Mathew T."/>
            <person name="Pu L."/>
            <person name="Thornton R."/>
            <person name="Saada N."/>
            <person name="Wilczek-Boney K.B."/>
            <person name="Lee S."/>
            <person name="Kovar C."/>
            <person name="Wu Y."/>
            <person name="Scherer S.E."/>
            <person name="Worley K.C."/>
            <person name="Muzny D.M."/>
            <person name="Gibbs R."/>
        </authorList>
    </citation>
    <scope>NUCLEOTIDE SEQUENCE</scope>
    <source>
        <strain evidence="3">Brora</strain>
    </source>
</reference>
<evidence type="ECO:0000313" key="3">
    <source>
        <dbReference type="Proteomes" id="UP000014500"/>
    </source>
</evidence>
<name>T1IWB9_STRMM</name>
<feature type="signal peptide" evidence="1">
    <location>
        <begin position="1"/>
        <end position="26"/>
    </location>
</feature>
<sequence>METCKCRHLHLFPMLFLISSLKFSASELNSTSLEHLYITSDDFIFNQSDSTSLLSRELFQNTDEARQASPTGKCPDKKKCVKCRVRTAPNPTNPKCTCCGNPKQCLHQHLCVPMELFCAKGHYLRYSDKEIAHVCFPCPLGQYCKNIRIATDIAATNACRVTLVMKQQYLEQLNARRAEKAGFFKAEITDVECQECPYGYSTNNSGAKECSAEDGIGIDEPTECNPSHCIPCKNLPPNAVLDHALCTCCPQGMCTYREKCTEFNIPCEHGLLKKDDNSKSCQFCPHGTYCDE</sequence>
<dbReference type="PhylomeDB" id="T1IWB9"/>
<reference evidence="2" key="2">
    <citation type="submission" date="2015-02" db="UniProtKB">
        <authorList>
            <consortium name="EnsemblMetazoa"/>
        </authorList>
    </citation>
    <scope>IDENTIFICATION</scope>
</reference>
<protein>
    <recommendedName>
        <fullName evidence="4">Antistasin-like domain-containing protein</fullName>
    </recommendedName>
</protein>
<accession>T1IWB9</accession>
<evidence type="ECO:0008006" key="4">
    <source>
        <dbReference type="Google" id="ProtNLM"/>
    </source>
</evidence>
<evidence type="ECO:0000256" key="1">
    <source>
        <dbReference type="SAM" id="SignalP"/>
    </source>
</evidence>
<organism evidence="2 3">
    <name type="scientific">Strigamia maritima</name>
    <name type="common">European centipede</name>
    <name type="synonym">Geophilus maritimus</name>
    <dbReference type="NCBI Taxonomy" id="126957"/>
    <lineage>
        <taxon>Eukaryota</taxon>
        <taxon>Metazoa</taxon>
        <taxon>Ecdysozoa</taxon>
        <taxon>Arthropoda</taxon>
        <taxon>Myriapoda</taxon>
        <taxon>Chilopoda</taxon>
        <taxon>Pleurostigmophora</taxon>
        <taxon>Geophilomorpha</taxon>
        <taxon>Linotaeniidae</taxon>
        <taxon>Strigamia</taxon>
    </lineage>
</organism>
<dbReference type="EnsemblMetazoa" id="SMAR005484-RA">
    <property type="protein sequence ID" value="SMAR005484-PA"/>
    <property type="gene ID" value="SMAR005484"/>
</dbReference>